<dbReference type="OrthoDB" id="6781019at2759"/>
<keyword evidence="1" id="KW-0677">Repeat</keyword>
<evidence type="ECO:0000256" key="1">
    <source>
        <dbReference type="ARBA" id="ARBA00022737"/>
    </source>
</evidence>
<dbReference type="PANTHER" id="PTHR44186">
    <property type="match status" value="1"/>
</dbReference>
<evidence type="ECO:0000313" key="5">
    <source>
        <dbReference type="EMBL" id="CAG9820960.1"/>
    </source>
</evidence>
<evidence type="ECO:0000256" key="3">
    <source>
        <dbReference type="ARBA" id="ARBA00023778"/>
    </source>
</evidence>
<dbReference type="GO" id="GO:0036064">
    <property type="term" value="C:ciliary basal body"/>
    <property type="evidence" value="ECO:0007669"/>
    <property type="project" value="TreeGrafter"/>
</dbReference>
<dbReference type="InterPro" id="IPR019734">
    <property type="entry name" value="TPR_rpt"/>
</dbReference>
<keyword evidence="6" id="KW-1185">Reference proteome</keyword>
<comment type="similarity">
    <text evidence="3">Belongs to the BBS4 family.</text>
</comment>
<reference evidence="5" key="2">
    <citation type="submission" date="2022-10" db="EMBL/GenBank/DDBJ databases">
        <authorList>
            <consortium name="ENA_rothamsted_submissions"/>
            <consortium name="culmorum"/>
            <person name="King R."/>
        </authorList>
    </citation>
    <scope>NUCLEOTIDE SEQUENCE</scope>
</reference>
<sequence>MLTESGILHLKEGQSQQAFERLSSALALEPAFPKALLGIGYITQKHREFDVALTKYKTAIHYQPDSVALWNNIGMCFYAKQKYVASFLQSGIFPKLLKQTELTPIHEKGDENDIHNYRAIAVLNCVAKLFEFIFFDKMY</sequence>
<dbReference type="AlphaFoldDB" id="A0A9N9X3S7"/>
<dbReference type="PROSITE" id="PS50005">
    <property type="entry name" value="TPR"/>
    <property type="match status" value="1"/>
</dbReference>
<feature type="repeat" description="TPR" evidence="4">
    <location>
        <begin position="33"/>
        <end position="66"/>
    </location>
</feature>
<accession>A0A9N9X3S7</accession>
<proteinExistence type="inferred from homology"/>
<dbReference type="GO" id="GO:0061512">
    <property type="term" value="P:protein localization to cilium"/>
    <property type="evidence" value="ECO:0007669"/>
    <property type="project" value="TreeGrafter"/>
</dbReference>
<evidence type="ECO:0000256" key="4">
    <source>
        <dbReference type="PROSITE-ProRule" id="PRU00339"/>
    </source>
</evidence>
<name>A0A9N9X3S7_PHACE</name>
<dbReference type="Proteomes" id="UP001153737">
    <property type="component" value="Chromosome 4"/>
</dbReference>
<dbReference type="PANTHER" id="PTHR44186:SF1">
    <property type="entry name" value="BARDET-BIEDL SYNDROME 4 PROTEIN"/>
    <property type="match status" value="1"/>
</dbReference>
<protein>
    <recommendedName>
        <fullName evidence="7">Tetratricopeptide repeat protein</fullName>
    </recommendedName>
</protein>
<gene>
    <name evidence="5" type="ORF">PHAECO_LOCUS7790</name>
</gene>
<evidence type="ECO:0008006" key="7">
    <source>
        <dbReference type="Google" id="ProtNLM"/>
    </source>
</evidence>
<evidence type="ECO:0000313" key="6">
    <source>
        <dbReference type="Proteomes" id="UP001153737"/>
    </source>
</evidence>
<organism evidence="5 6">
    <name type="scientific">Phaedon cochleariae</name>
    <name type="common">Mustard beetle</name>
    <dbReference type="NCBI Taxonomy" id="80249"/>
    <lineage>
        <taxon>Eukaryota</taxon>
        <taxon>Metazoa</taxon>
        <taxon>Ecdysozoa</taxon>
        <taxon>Arthropoda</taxon>
        <taxon>Hexapoda</taxon>
        <taxon>Insecta</taxon>
        <taxon>Pterygota</taxon>
        <taxon>Neoptera</taxon>
        <taxon>Endopterygota</taxon>
        <taxon>Coleoptera</taxon>
        <taxon>Polyphaga</taxon>
        <taxon>Cucujiformia</taxon>
        <taxon>Chrysomeloidea</taxon>
        <taxon>Chrysomelidae</taxon>
        <taxon>Chrysomelinae</taxon>
        <taxon>Chrysomelini</taxon>
        <taxon>Phaedon</taxon>
    </lineage>
</organism>
<dbReference type="EMBL" id="OU896710">
    <property type="protein sequence ID" value="CAG9820960.1"/>
    <property type="molecule type" value="Genomic_DNA"/>
</dbReference>
<dbReference type="SUPFAM" id="SSF48452">
    <property type="entry name" value="TPR-like"/>
    <property type="match status" value="1"/>
</dbReference>
<dbReference type="Pfam" id="PF13432">
    <property type="entry name" value="TPR_16"/>
    <property type="match status" value="1"/>
</dbReference>
<reference evidence="5" key="1">
    <citation type="submission" date="2022-01" db="EMBL/GenBank/DDBJ databases">
        <authorList>
            <person name="King R."/>
        </authorList>
    </citation>
    <scope>NUCLEOTIDE SEQUENCE</scope>
</reference>
<keyword evidence="2 4" id="KW-0802">TPR repeat</keyword>
<dbReference type="Gene3D" id="1.25.40.10">
    <property type="entry name" value="Tetratricopeptide repeat domain"/>
    <property type="match status" value="1"/>
</dbReference>
<dbReference type="InterPro" id="IPR011990">
    <property type="entry name" value="TPR-like_helical_dom_sf"/>
</dbReference>
<dbReference type="GO" id="GO:0060271">
    <property type="term" value="P:cilium assembly"/>
    <property type="evidence" value="ECO:0007669"/>
    <property type="project" value="TreeGrafter"/>
</dbReference>
<evidence type="ECO:0000256" key="2">
    <source>
        <dbReference type="ARBA" id="ARBA00022803"/>
    </source>
</evidence>